<keyword evidence="4" id="KW-0175">Coiled coil</keyword>
<protein>
    <recommendedName>
        <fullName evidence="6">RING-type domain-containing protein</fullName>
    </recommendedName>
</protein>
<dbReference type="InterPro" id="IPR052639">
    <property type="entry name" value="TRAIP_ubiq-protein_ligase"/>
</dbReference>
<dbReference type="InterPro" id="IPR013083">
    <property type="entry name" value="Znf_RING/FYVE/PHD"/>
</dbReference>
<dbReference type="PROSITE" id="PS50089">
    <property type="entry name" value="ZF_RING_2"/>
    <property type="match status" value="1"/>
</dbReference>
<evidence type="ECO:0000256" key="3">
    <source>
        <dbReference type="PROSITE-ProRule" id="PRU00175"/>
    </source>
</evidence>
<dbReference type="Pfam" id="PF13639">
    <property type="entry name" value="zf-RING_2"/>
    <property type="match status" value="1"/>
</dbReference>
<dbReference type="GO" id="GO:0061630">
    <property type="term" value="F:ubiquitin protein ligase activity"/>
    <property type="evidence" value="ECO:0007669"/>
    <property type="project" value="TreeGrafter"/>
</dbReference>
<dbReference type="SMART" id="SM00184">
    <property type="entry name" value="RING"/>
    <property type="match status" value="1"/>
</dbReference>
<keyword evidence="8" id="KW-1185">Reference proteome</keyword>
<proteinExistence type="predicted"/>
<accession>A0AAU9UBG1</accession>
<evidence type="ECO:0000256" key="1">
    <source>
        <dbReference type="ARBA" id="ARBA00022771"/>
    </source>
</evidence>
<keyword evidence="1 3" id="KW-0863">Zinc-finger</keyword>
<organism evidence="7 8">
    <name type="scientific">Euphydryas editha</name>
    <name type="common">Edith's checkerspot</name>
    <dbReference type="NCBI Taxonomy" id="104508"/>
    <lineage>
        <taxon>Eukaryota</taxon>
        <taxon>Metazoa</taxon>
        <taxon>Ecdysozoa</taxon>
        <taxon>Arthropoda</taxon>
        <taxon>Hexapoda</taxon>
        <taxon>Insecta</taxon>
        <taxon>Pterygota</taxon>
        <taxon>Neoptera</taxon>
        <taxon>Endopterygota</taxon>
        <taxon>Lepidoptera</taxon>
        <taxon>Glossata</taxon>
        <taxon>Ditrysia</taxon>
        <taxon>Papilionoidea</taxon>
        <taxon>Nymphalidae</taxon>
        <taxon>Nymphalinae</taxon>
        <taxon>Euphydryas</taxon>
    </lineage>
</organism>
<feature type="domain" description="RING-type" evidence="6">
    <location>
        <begin position="5"/>
        <end position="46"/>
    </location>
</feature>
<name>A0AAU9UBG1_EUPED</name>
<feature type="coiled-coil region" evidence="4">
    <location>
        <begin position="102"/>
        <end position="164"/>
    </location>
</feature>
<dbReference type="SUPFAM" id="SSF57850">
    <property type="entry name" value="RING/U-box"/>
    <property type="match status" value="1"/>
</dbReference>
<dbReference type="GO" id="GO:0090734">
    <property type="term" value="C:site of DNA damage"/>
    <property type="evidence" value="ECO:0007669"/>
    <property type="project" value="TreeGrafter"/>
</dbReference>
<dbReference type="InterPro" id="IPR001841">
    <property type="entry name" value="Znf_RING"/>
</dbReference>
<dbReference type="GO" id="GO:0005634">
    <property type="term" value="C:nucleus"/>
    <property type="evidence" value="ECO:0007669"/>
    <property type="project" value="TreeGrafter"/>
</dbReference>
<evidence type="ECO:0000313" key="8">
    <source>
        <dbReference type="Proteomes" id="UP001153954"/>
    </source>
</evidence>
<comment type="caution">
    <text evidence="7">The sequence shown here is derived from an EMBL/GenBank/DDBJ whole genome shotgun (WGS) entry which is preliminary data.</text>
</comment>
<dbReference type="EMBL" id="CAKOGL010000015">
    <property type="protein sequence ID" value="CAH2095079.1"/>
    <property type="molecule type" value="Genomic_DNA"/>
</dbReference>
<dbReference type="Gene3D" id="3.30.40.10">
    <property type="entry name" value="Zinc/RING finger domain, C3HC4 (zinc finger)"/>
    <property type="match status" value="1"/>
</dbReference>
<keyword evidence="2" id="KW-0862">Zinc</keyword>
<dbReference type="GO" id="GO:0008270">
    <property type="term" value="F:zinc ion binding"/>
    <property type="evidence" value="ECO:0007669"/>
    <property type="project" value="UniProtKB-KW"/>
</dbReference>
<sequence>MNMLCTICNLLIIHVENIYVTKCGHIFHFHCLSQWISSSKTCPQCRNQITKRSIFRVYPTITNEVPGAIVTMLRSRLDDTLLQLRKQTEKFNEHKDLLIDARVKLHNHLQQKLSNKEELRNKDLTIFALEEQIKQLKLVQNEEVSELKEENESLKKNIQTLNSLQKVLNATSDDVEQMLEGYTDIRTVAKLATALKRELCESKSKENESRDRLQAVKEELHFMNFLLIVLQAKLLVTEEKAHVAQKNYEYLMKKRKALENPNRSFINDSQESSIKQMKPNEELNSGTVLNDTNTSFPSEHALLNSTRNAISILDLPSTSKTSIFHKKEQAKIQLSQENDPNLSSMNIAYDGLGGHSKLDTFPVPNTRQPLKSLVHNLRQPAAAGNQDISNMLEKEKTVTGKGKGKGKGKKKAKK</sequence>
<reference evidence="7" key="1">
    <citation type="submission" date="2022-03" db="EMBL/GenBank/DDBJ databases">
        <authorList>
            <person name="Tunstrom K."/>
        </authorList>
    </citation>
    <scope>NUCLEOTIDE SEQUENCE</scope>
</reference>
<feature type="region of interest" description="Disordered" evidence="5">
    <location>
        <begin position="381"/>
        <end position="414"/>
    </location>
</feature>
<dbReference type="PANTHER" id="PTHR46569:SF1">
    <property type="entry name" value="E3 UBIQUITIN-PROTEIN LIGASE RFWD3-RELATED"/>
    <property type="match status" value="1"/>
</dbReference>
<evidence type="ECO:0000256" key="2">
    <source>
        <dbReference type="ARBA" id="ARBA00022833"/>
    </source>
</evidence>
<gene>
    <name evidence="7" type="ORF">EEDITHA_LOCUS10572</name>
</gene>
<evidence type="ECO:0000256" key="4">
    <source>
        <dbReference type="SAM" id="Coils"/>
    </source>
</evidence>
<dbReference type="PANTHER" id="PTHR46569">
    <property type="entry name" value="E3 UBIQUITIN-PROTEIN LIGASE TRAIP"/>
    <property type="match status" value="1"/>
</dbReference>
<evidence type="ECO:0000313" key="7">
    <source>
        <dbReference type="EMBL" id="CAH2095079.1"/>
    </source>
</evidence>
<keyword evidence="1 3" id="KW-0479">Metal-binding</keyword>
<evidence type="ECO:0000259" key="6">
    <source>
        <dbReference type="PROSITE" id="PS50089"/>
    </source>
</evidence>
<dbReference type="Proteomes" id="UP001153954">
    <property type="component" value="Unassembled WGS sequence"/>
</dbReference>
<evidence type="ECO:0000256" key="5">
    <source>
        <dbReference type="SAM" id="MobiDB-lite"/>
    </source>
</evidence>
<dbReference type="GO" id="GO:0016567">
    <property type="term" value="P:protein ubiquitination"/>
    <property type="evidence" value="ECO:0007669"/>
    <property type="project" value="TreeGrafter"/>
</dbReference>
<dbReference type="GO" id="GO:0031297">
    <property type="term" value="P:replication fork processing"/>
    <property type="evidence" value="ECO:0007669"/>
    <property type="project" value="TreeGrafter"/>
</dbReference>
<feature type="compositionally biased region" description="Basic residues" evidence="5">
    <location>
        <begin position="402"/>
        <end position="414"/>
    </location>
</feature>
<dbReference type="AlphaFoldDB" id="A0AAU9UBG1"/>